<protein>
    <submittedName>
        <fullName evidence="2">DUF2782 domain-containing protein</fullName>
    </submittedName>
</protein>
<feature type="chain" id="PRO_5046861729" evidence="1">
    <location>
        <begin position="27"/>
        <end position="135"/>
    </location>
</feature>
<evidence type="ECO:0000313" key="3">
    <source>
        <dbReference type="Proteomes" id="UP001209854"/>
    </source>
</evidence>
<comment type="caution">
    <text evidence="2">The sequence shown here is derived from an EMBL/GenBank/DDBJ whole genome shotgun (WGS) entry which is preliminary data.</text>
</comment>
<dbReference type="PROSITE" id="PS51257">
    <property type="entry name" value="PROKAR_LIPOPROTEIN"/>
    <property type="match status" value="1"/>
</dbReference>
<organism evidence="2 3">
    <name type="scientific">Endozoicomonas gorgoniicola</name>
    <dbReference type="NCBI Taxonomy" id="1234144"/>
    <lineage>
        <taxon>Bacteria</taxon>
        <taxon>Pseudomonadati</taxon>
        <taxon>Pseudomonadota</taxon>
        <taxon>Gammaproteobacteria</taxon>
        <taxon>Oceanospirillales</taxon>
        <taxon>Endozoicomonadaceae</taxon>
        <taxon>Endozoicomonas</taxon>
    </lineage>
</organism>
<gene>
    <name evidence="2" type="ORF">NX722_22260</name>
</gene>
<keyword evidence="3" id="KW-1185">Reference proteome</keyword>
<reference evidence="2 3" key="1">
    <citation type="submission" date="2022-10" db="EMBL/GenBank/DDBJ databases">
        <title>High-quality genome sequences of two octocoral-associated bacteria, Endozoicomonas euniceicola EF212 and Endozoicomonas gorgoniicola PS125.</title>
        <authorList>
            <person name="Chiou Y.-J."/>
            <person name="Chen Y.-H."/>
        </authorList>
    </citation>
    <scope>NUCLEOTIDE SEQUENCE [LARGE SCALE GENOMIC DNA]</scope>
    <source>
        <strain evidence="2 3">PS125</strain>
    </source>
</reference>
<proteinExistence type="predicted"/>
<sequence length="135" mass="15230">MKKQLTISLMTATLFTSLFISGCATRAPDSEQANQEKPAEVSTEANVISEADFEKIPKNLRPKDLEQRDDTTVVIRSGEDRTIREYRIGPFLYAIHVTPKVGPPYFLIAADNQGNFIRADKPGMLVPSWTIFQWK</sequence>
<dbReference type="EMBL" id="JAPFCC010000001">
    <property type="protein sequence ID" value="MCW7555301.1"/>
    <property type="molecule type" value="Genomic_DNA"/>
</dbReference>
<dbReference type="Pfam" id="PF11191">
    <property type="entry name" value="DUF2782"/>
    <property type="match status" value="1"/>
</dbReference>
<dbReference type="Proteomes" id="UP001209854">
    <property type="component" value="Unassembled WGS sequence"/>
</dbReference>
<dbReference type="RefSeq" id="WP_262565069.1">
    <property type="nucleotide sequence ID" value="NZ_JAPFCC010000001.1"/>
</dbReference>
<dbReference type="Gene3D" id="2.20.130.30">
    <property type="entry name" value="Protein of unknown function DUF2782"/>
    <property type="match status" value="1"/>
</dbReference>
<evidence type="ECO:0000313" key="2">
    <source>
        <dbReference type="EMBL" id="MCW7555301.1"/>
    </source>
</evidence>
<accession>A0ABT3N102</accession>
<keyword evidence="1" id="KW-0732">Signal</keyword>
<evidence type="ECO:0000256" key="1">
    <source>
        <dbReference type="SAM" id="SignalP"/>
    </source>
</evidence>
<feature type="signal peptide" evidence="1">
    <location>
        <begin position="1"/>
        <end position="26"/>
    </location>
</feature>
<dbReference type="InterPro" id="IPR021357">
    <property type="entry name" value="DUF2782"/>
</dbReference>
<name>A0ABT3N102_9GAMM</name>